<dbReference type="SUPFAM" id="SSF57756">
    <property type="entry name" value="Retrovirus zinc finger-like domains"/>
    <property type="match status" value="1"/>
</dbReference>
<dbReference type="InterPro" id="IPR001878">
    <property type="entry name" value="Znf_CCHC"/>
</dbReference>
<dbReference type="AlphaFoldDB" id="A0A6J2KNL3"/>
<feature type="region of interest" description="Disordered" evidence="2">
    <location>
        <begin position="453"/>
        <end position="485"/>
    </location>
</feature>
<name>A0A6J2KNL3_BOMMA</name>
<organism evidence="4 5">
    <name type="scientific">Bombyx mandarina</name>
    <name type="common">Wild silk moth</name>
    <name type="synonym">Wild silkworm</name>
    <dbReference type="NCBI Taxonomy" id="7092"/>
    <lineage>
        <taxon>Eukaryota</taxon>
        <taxon>Metazoa</taxon>
        <taxon>Ecdysozoa</taxon>
        <taxon>Arthropoda</taxon>
        <taxon>Hexapoda</taxon>
        <taxon>Insecta</taxon>
        <taxon>Pterygota</taxon>
        <taxon>Neoptera</taxon>
        <taxon>Endopterygota</taxon>
        <taxon>Lepidoptera</taxon>
        <taxon>Glossata</taxon>
        <taxon>Ditrysia</taxon>
        <taxon>Bombycoidea</taxon>
        <taxon>Bombycidae</taxon>
        <taxon>Bombycinae</taxon>
        <taxon>Bombyx</taxon>
    </lineage>
</organism>
<sequence>MSPASATGARPPEGGTGIPAGVASWIIVHSSVGRWSVVLLVALDGLPANPRVSVRSAGGESRRAVERSAARCPTVSGGGNNCSKGSEKDGGSVSVKDGGNDVSRGGSVKDIEVISILSDDGMATASSTRSSPTRNRRKRNKAYSPDRTGSSSAEDTVRSPNRATTSKTSSKRGRGRPPTIRAIRWPHGAKEAHLKAQREEMALLAEKEIMESVRNLRVKENSVAGSTGEPRPDPENRLEETAKLAVTIAAKSGNLKGTYVRALKEMAFAIREAKEEMAARTTDGENKRLQELCSRQEAEILHMKKAIADMRSEIARLAHAVGSPAAVPAPAPIQRSDDEEERRLQRIMRAVGTMLDARLAVMEARLPPEPRLRPPLAADHRRSRAQEKTPTPPTAEESMPTPEPTAAVATAAPNGGGPQKKKAPKNRQQPGPPEPRTFPPAPAALTEAWTTVARRGAKPRTATATGTVPAPPPLKEKKKKLRPPRSQAVIVKLQPEAVERGVTYRSVLAEARAKIDPAELGIPIQRIRSAVTGAKILVVDGADQNEKADLLANKLREVLPSDSIVVSRPTITAAVRLSGLDESISREELVAEVTRIGECPPDNVKVGEIKMGPGGTGQVLVRCPIAGVKRILAVDKLRIGWSVLRAQLLEARRLQCYRCHALGHVSARCPSSVDCSGECYRCGQTGHKSAGCTLTPHCTICAGTGRPAAHVSGGKACAKPPKQRRPMMSTAEESQRSRPGTATATPMDDGR</sequence>
<evidence type="ECO:0000259" key="3">
    <source>
        <dbReference type="PROSITE" id="PS50158"/>
    </source>
</evidence>
<dbReference type="KEGG" id="bman:114252236"/>
<dbReference type="Gene3D" id="4.10.60.10">
    <property type="entry name" value="Zinc finger, CCHC-type"/>
    <property type="match status" value="1"/>
</dbReference>
<dbReference type="RefSeq" id="XP_028042542.1">
    <property type="nucleotide sequence ID" value="XM_028186741.1"/>
</dbReference>
<keyword evidence="4" id="KW-1185">Reference proteome</keyword>
<dbReference type="SMART" id="SM00343">
    <property type="entry name" value="ZnF_C2HC"/>
    <property type="match status" value="2"/>
</dbReference>
<feature type="compositionally biased region" description="Basic and acidic residues" evidence="2">
    <location>
        <begin position="366"/>
        <end position="387"/>
    </location>
</feature>
<feature type="region of interest" description="Disordered" evidence="2">
    <location>
        <begin position="712"/>
        <end position="751"/>
    </location>
</feature>
<dbReference type="GeneID" id="114252236"/>
<feature type="region of interest" description="Disordered" evidence="2">
    <location>
        <begin position="121"/>
        <end position="194"/>
    </location>
</feature>
<accession>A0A6J2KNL3</accession>
<feature type="compositionally biased region" description="Polar residues" evidence="2">
    <location>
        <begin position="147"/>
        <end position="168"/>
    </location>
</feature>
<dbReference type="InterPro" id="IPR036875">
    <property type="entry name" value="Znf_CCHC_sf"/>
</dbReference>
<gene>
    <name evidence="5" type="primary">LOC114252236</name>
</gene>
<protein>
    <submittedName>
        <fullName evidence="5">Neurofilament heavy polypeptide-like</fullName>
    </submittedName>
</protein>
<evidence type="ECO:0000256" key="2">
    <source>
        <dbReference type="SAM" id="MobiDB-lite"/>
    </source>
</evidence>
<keyword evidence="1" id="KW-0862">Zinc</keyword>
<feature type="compositionally biased region" description="Basic and acidic residues" evidence="2">
    <location>
        <begin position="60"/>
        <end position="69"/>
    </location>
</feature>
<dbReference type="PROSITE" id="PS50158">
    <property type="entry name" value="ZF_CCHC"/>
    <property type="match status" value="2"/>
</dbReference>
<evidence type="ECO:0000313" key="5">
    <source>
        <dbReference type="RefSeq" id="XP_028042542.1"/>
    </source>
</evidence>
<feature type="compositionally biased region" description="Pro residues" evidence="2">
    <location>
        <begin position="430"/>
        <end position="441"/>
    </location>
</feature>
<keyword evidence="1" id="KW-0863">Zinc-finger</keyword>
<feature type="domain" description="CCHC-type" evidence="3">
    <location>
        <begin position="679"/>
        <end position="692"/>
    </location>
</feature>
<feature type="compositionally biased region" description="Low complexity" evidence="2">
    <location>
        <begin position="404"/>
        <end position="413"/>
    </location>
</feature>
<evidence type="ECO:0000313" key="4">
    <source>
        <dbReference type="Proteomes" id="UP000504629"/>
    </source>
</evidence>
<feature type="domain" description="CCHC-type" evidence="3">
    <location>
        <begin position="656"/>
        <end position="671"/>
    </location>
</feature>
<dbReference type="Pfam" id="PF00098">
    <property type="entry name" value="zf-CCHC"/>
    <property type="match status" value="1"/>
</dbReference>
<dbReference type="GO" id="GO:0008270">
    <property type="term" value="F:zinc ion binding"/>
    <property type="evidence" value="ECO:0007669"/>
    <property type="project" value="UniProtKB-KW"/>
</dbReference>
<reference evidence="5" key="1">
    <citation type="submission" date="2025-08" db="UniProtKB">
        <authorList>
            <consortium name="RefSeq"/>
        </authorList>
    </citation>
    <scope>IDENTIFICATION</scope>
    <source>
        <tissue evidence="5">Silk gland</tissue>
    </source>
</reference>
<dbReference type="OrthoDB" id="427960at2759"/>
<dbReference type="Proteomes" id="UP000504629">
    <property type="component" value="Unplaced"/>
</dbReference>
<feature type="region of interest" description="Disordered" evidence="2">
    <location>
        <begin position="53"/>
        <end position="106"/>
    </location>
</feature>
<evidence type="ECO:0000256" key="1">
    <source>
        <dbReference type="PROSITE-ProRule" id="PRU00047"/>
    </source>
</evidence>
<proteinExistence type="predicted"/>
<keyword evidence="1" id="KW-0479">Metal-binding</keyword>
<feature type="region of interest" description="Disordered" evidence="2">
    <location>
        <begin position="366"/>
        <end position="441"/>
    </location>
</feature>
<dbReference type="GO" id="GO:0003676">
    <property type="term" value="F:nucleic acid binding"/>
    <property type="evidence" value="ECO:0007669"/>
    <property type="project" value="InterPro"/>
</dbReference>